<keyword evidence="4" id="KW-1185">Reference proteome</keyword>
<evidence type="ECO:0000313" key="3">
    <source>
        <dbReference type="EnsemblMetazoa" id="ACUA009682-PA"/>
    </source>
</evidence>
<sequence length="127" mass="13255">MGGAESGTSSHNDKPTTPQRRFETGSKESFDLAPDRAPSVSADAPQISYVFIDGHDLAASDGAPTQRGSGPTVKPKSKDPSKDKGTVEPKPVGILFLRFRVVALVPVFVVCAVIMAADGALALCSQE</sequence>
<evidence type="ECO:0000313" key="4">
    <source>
        <dbReference type="Proteomes" id="UP000075883"/>
    </source>
</evidence>
<protein>
    <submittedName>
        <fullName evidence="3">Uncharacterized protein</fullName>
    </submittedName>
</protein>
<dbReference type="VEuPathDB" id="VectorBase:ACUA009682"/>
<organism evidence="3 4">
    <name type="scientific">Anopheles culicifacies</name>
    <dbReference type="NCBI Taxonomy" id="139723"/>
    <lineage>
        <taxon>Eukaryota</taxon>
        <taxon>Metazoa</taxon>
        <taxon>Ecdysozoa</taxon>
        <taxon>Arthropoda</taxon>
        <taxon>Hexapoda</taxon>
        <taxon>Insecta</taxon>
        <taxon>Pterygota</taxon>
        <taxon>Neoptera</taxon>
        <taxon>Endopterygota</taxon>
        <taxon>Diptera</taxon>
        <taxon>Nematocera</taxon>
        <taxon>Culicoidea</taxon>
        <taxon>Culicidae</taxon>
        <taxon>Anophelinae</taxon>
        <taxon>Anopheles</taxon>
        <taxon>culicifacies species complex</taxon>
    </lineage>
</organism>
<keyword evidence="2" id="KW-1133">Transmembrane helix</keyword>
<evidence type="ECO:0000256" key="1">
    <source>
        <dbReference type="SAM" id="MobiDB-lite"/>
    </source>
</evidence>
<reference evidence="4" key="1">
    <citation type="submission" date="2013-09" db="EMBL/GenBank/DDBJ databases">
        <title>The Genome Sequence of Anopheles culicifacies species A.</title>
        <authorList>
            <consortium name="The Broad Institute Genomics Platform"/>
            <person name="Neafsey D.E."/>
            <person name="Besansky N."/>
            <person name="Howell P."/>
            <person name="Walton C."/>
            <person name="Young S.K."/>
            <person name="Zeng Q."/>
            <person name="Gargeya S."/>
            <person name="Fitzgerald M."/>
            <person name="Haas B."/>
            <person name="Abouelleil A."/>
            <person name="Allen A.W."/>
            <person name="Alvarado L."/>
            <person name="Arachchi H.M."/>
            <person name="Berlin A.M."/>
            <person name="Chapman S.B."/>
            <person name="Gainer-Dewar J."/>
            <person name="Goldberg J."/>
            <person name="Griggs A."/>
            <person name="Gujja S."/>
            <person name="Hansen M."/>
            <person name="Howarth C."/>
            <person name="Imamovic A."/>
            <person name="Ireland A."/>
            <person name="Larimer J."/>
            <person name="McCowan C."/>
            <person name="Murphy C."/>
            <person name="Pearson M."/>
            <person name="Poon T.W."/>
            <person name="Priest M."/>
            <person name="Roberts A."/>
            <person name="Saif S."/>
            <person name="Shea T."/>
            <person name="Sisk P."/>
            <person name="Sykes S."/>
            <person name="Wortman J."/>
            <person name="Nusbaum C."/>
            <person name="Birren B."/>
        </authorList>
    </citation>
    <scope>NUCLEOTIDE SEQUENCE [LARGE SCALE GENOMIC DNA]</scope>
    <source>
        <strain evidence="4">A-37</strain>
    </source>
</reference>
<feature type="transmembrane region" description="Helical" evidence="2">
    <location>
        <begin position="101"/>
        <end position="123"/>
    </location>
</feature>
<feature type="compositionally biased region" description="Basic and acidic residues" evidence="1">
    <location>
        <begin position="20"/>
        <end position="34"/>
    </location>
</feature>
<feature type="compositionally biased region" description="Basic and acidic residues" evidence="1">
    <location>
        <begin position="76"/>
        <end position="87"/>
    </location>
</feature>
<feature type="region of interest" description="Disordered" evidence="1">
    <location>
        <begin position="1"/>
        <end position="41"/>
    </location>
</feature>
<dbReference type="Proteomes" id="UP000075883">
    <property type="component" value="Unassembled WGS sequence"/>
</dbReference>
<keyword evidence="2" id="KW-0812">Transmembrane</keyword>
<dbReference type="AlphaFoldDB" id="A0A182M540"/>
<name>A0A182M540_9DIPT</name>
<proteinExistence type="predicted"/>
<evidence type="ECO:0000256" key="2">
    <source>
        <dbReference type="SAM" id="Phobius"/>
    </source>
</evidence>
<accession>A0A182M540</accession>
<reference evidence="3" key="2">
    <citation type="submission" date="2020-05" db="UniProtKB">
        <authorList>
            <consortium name="EnsemblMetazoa"/>
        </authorList>
    </citation>
    <scope>IDENTIFICATION</scope>
    <source>
        <strain evidence="3">A-37</strain>
    </source>
</reference>
<keyword evidence="2" id="KW-0472">Membrane</keyword>
<dbReference type="EnsemblMetazoa" id="ACUA009682-RA">
    <property type="protein sequence ID" value="ACUA009682-PA"/>
    <property type="gene ID" value="ACUA009682"/>
</dbReference>
<feature type="region of interest" description="Disordered" evidence="1">
    <location>
        <begin position="58"/>
        <end position="88"/>
    </location>
</feature>
<feature type="compositionally biased region" description="Polar residues" evidence="1">
    <location>
        <begin position="1"/>
        <end position="19"/>
    </location>
</feature>
<dbReference type="EMBL" id="AXCM01002553">
    <property type="status" value="NOT_ANNOTATED_CDS"/>
    <property type="molecule type" value="Genomic_DNA"/>
</dbReference>